<accession>A0A835C2T3</accession>
<evidence type="ECO:0000313" key="3">
    <source>
        <dbReference type="Proteomes" id="UP000636709"/>
    </source>
</evidence>
<reference evidence="2" key="1">
    <citation type="submission" date="2020-07" db="EMBL/GenBank/DDBJ databases">
        <title>Genome sequence and genetic diversity analysis of an under-domesticated orphan crop, white fonio (Digitaria exilis).</title>
        <authorList>
            <person name="Bennetzen J.L."/>
            <person name="Chen S."/>
            <person name="Ma X."/>
            <person name="Wang X."/>
            <person name="Yssel A.E.J."/>
            <person name="Chaluvadi S.R."/>
            <person name="Johnson M."/>
            <person name="Gangashetty P."/>
            <person name="Hamidou F."/>
            <person name="Sanogo M.D."/>
            <person name="Zwaenepoel A."/>
            <person name="Wallace J."/>
            <person name="Van De Peer Y."/>
            <person name="Van Deynze A."/>
        </authorList>
    </citation>
    <scope>NUCLEOTIDE SEQUENCE</scope>
    <source>
        <tissue evidence="2">Leaves</tissue>
    </source>
</reference>
<feature type="domain" description="DUF1618" evidence="1">
    <location>
        <begin position="165"/>
        <end position="345"/>
    </location>
</feature>
<organism evidence="2 3">
    <name type="scientific">Digitaria exilis</name>
    <dbReference type="NCBI Taxonomy" id="1010633"/>
    <lineage>
        <taxon>Eukaryota</taxon>
        <taxon>Viridiplantae</taxon>
        <taxon>Streptophyta</taxon>
        <taxon>Embryophyta</taxon>
        <taxon>Tracheophyta</taxon>
        <taxon>Spermatophyta</taxon>
        <taxon>Magnoliopsida</taxon>
        <taxon>Liliopsida</taxon>
        <taxon>Poales</taxon>
        <taxon>Poaceae</taxon>
        <taxon>PACMAD clade</taxon>
        <taxon>Panicoideae</taxon>
        <taxon>Panicodae</taxon>
        <taxon>Paniceae</taxon>
        <taxon>Anthephorinae</taxon>
        <taxon>Digitaria</taxon>
    </lineage>
</organism>
<dbReference type="AlphaFoldDB" id="A0A835C2T3"/>
<dbReference type="EMBL" id="JACEFO010001712">
    <property type="protein sequence ID" value="KAF8718213.1"/>
    <property type="molecule type" value="Genomic_DNA"/>
</dbReference>
<gene>
    <name evidence="2" type="ORF">HU200_025706</name>
</gene>
<protein>
    <recommendedName>
        <fullName evidence="1">DUF1618 domain-containing protein</fullName>
    </recommendedName>
</protein>
<comment type="caution">
    <text evidence="2">The sequence shown here is derived from an EMBL/GenBank/DDBJ whole genome shotgun (WGS) entry which is preliminary data.</text>
</comment>
<dbReference type="Pfam" id="PF07762">
    <property type="entry name" value="DUF1618"/>
    <property type="match status" value="1"/>
</dbReference>
<evidence type="ECO:0000313" key="2">
    <source>
        <dbReference type="EMBL" id="KAF8718213.1"/>
    </source>
</evidence>
<keyword evidence="3" id="KW-1185">Reference proteome</keyword>
<dbReference type="OrthoDB" id="684663at2759"/>
<evidence type="ECO:0000259" key="1">
    <source>
        <dbReference type="Pfam" id="PF07762"/>
    </source>
</evidence>
<dbReference type="PANTHER" id="PTHR33074">
    <property type="entry name" value="EXPRESSED PROTEIN-RELATED"/>
    <property type="match status" value="1"/>
</dbReference>
<proteinExistence type="predicted"/>
<name>A0A835C2T3_9POAL</name>
<dbReference type="PANTHER" id="PTHR33074:SF83">
    <property type="entry name" value="EXPRESSED PROTEIN"/>
    <property type="match status" value="1"/>
</dbReference>
<sequence>MGPHHPGLLLGRPPAGHVLPLRPLPLRRQIQGGLLLLLRPRAPRGGRGGPLRPPPRPLRQRRHQLRLLHVQGRSGLPLARAGPSPQRSPCAPLVEFSIVPRGDDGHYLLVARSIASYNRPIQHYKLLIYSSVDQSWSTKPLPGAPDAGCIVVDKVISLGDGVIGWVDLRTGVVVCDVLREPLDVRFIPVPSPLPENRERLKEFHPGDPAARLRDVTFSNGVIKIKFIEVEHRWIVTTIVPEKPIDPSEKDVLYDSNMITERKRKEEKPRQIRKRDGWRAVTWSRTVLSNCWHKGCVIDVDEISVDDTIHSSLMDGLGDDQDKSLKFRNLHSYLPTLSTDVEDLVYLKSVVKTNDTNGWVVALDLGRRHSRQLDHILLHDMTPASMVIVSVRCPTI</sequence>
<dbReference type="InterPro" id="IPR011676">
    <property type="entry name" value="DUF1618"/>
</dbReference>
<dbReference type="Proteomes" id="UP000636709">
    <property type="component" value="Unassembled WGS sequence"/>
</dbReference>